<accession>Q5Z8B1</accession>
<feature type="compositionally biased region" description="Acidic residues" evidence="1">
    <location>
        <begin position="209"/>
        <end position="221"/>
    </location>
</feature>
<dbReference type="EMBL" id="AP003021">
    <property type="protein sequence ID" value="BAD52637.1"/>
    <property type="molecule type" value="Genomic_DNA"/>
</dbReference>
<organism evidence="2">
    <name type="scientific">Oryza sativa subsp. japonica</name>
    <name type="common">Rice</name>
    <dbReference type="NCBI Taxonomy" id="39947"/>
    <lineage>
        <taxon>Eukaryota</taxon>
        <taxon>Viridiplantae</taxon>
        <taxon>Streptophyta</taxon>
        <taxon>Embryophyta</taxon>
        <taxon>Tracheophyta</taxon>
        <taxon>Spermatophyta</taxon>
        <taxon>Magnoliopsida</taxon>
        <taxon>Liliopsida</taxon>
        <taxon>Poales</taxon>
        <taxon>Poaceae</taxon>
        <taxon>BOP clade</taxon>
        <taxon>Oryzoideae</taxon>
        <taxon>Oryzeae</taxon>
        <taxon>Oryzinae</taxon>
        <taxon>Oryza</taxon>
        <taxon>Oryza sativa</taxon>
    </lineage>
</organism>
<protein>
    <submittedName>
        <fullName evidence="2">Uncharacterized protein</fullName>
    </submittedName>
</protein>
<feature type="compositionally biased region" description="Basic residues" evidence="1">
    <location>
        <begin position="284"/>
        <end position="294"/>
    </location>
</feature>
<reference evidence="4" key="2">
    <citation type="journal article" date="2005" name="Nature">
        <title>The map-based sequence of the rice genome.</title>
        <authorList>
            <consortium name="International rice genome sequencing project (IRGSP)"/>
            <person name="Matsumoto T."/>
            <person name="Wu J."/>
            <person name="Kanamori H."/>
            <person name="Katayose Y."/>
            <person name="Fujisawa M."/>
            <person name="Namiki N."/>
            <person name="Mizuno H."/>
            <person name="Yamamoto K."/>
            <person name="Antonio B.A."/>
            <person name="Baba T."/>
            <person name="Sakata K."/>
            <person name="Nagamura Y."/>
            <person name="Aoki H."/>
            <person name="Arikawa K."/>
            <person name="Arita K."/>
            <person name="Bito T."/>
            <person name="Chiden Y."/>
            <person name="Fujitsuka N."/>
            <person name="Fukunaka R."/>
            <person name="Hamada M."/>
            <person name="Harada C."/>
            <person name="Hayashi A."/>
            <person name="Hijishita S."/>
            <person name="Honda M."/>
            <person name="Hosokawa S."/>
            <person name="Ichikawa Y."/>
            <person name="Idonuma A."/>
            <person name="Iijima M."/>
            <person name="Ikeda M."/>
            <person name="Ikeno M."/>
            <person name="Ito K."/>
            <person name="Ito S."/>
            <person name="Ito T."/>
            <person name="Ito Y."/>
            <person name="Ito Y."/>
            <person name="Iwabuchi A."/>
            <person name="Kamiya K."/>
            <person name="Karasawa W."/>
            <person name="Kurita K."/>
            <person name="Katagiri S."/>
            <person name="Kikuta A."/>
            <person name="Kobayashi H."/>
            <person name="Kobayashi N."/>
            <person name="Machita K."/>
            <person name="Maehara T."/>
            <person name="Masukawa M."/>
            <person name="Mizubayashi T."/>
            <person name="Mukai Y."/>
            <person name="Nagasaki H."/>
            <person name="Nagata Y."/>
            <person name="Naito S."/>
            <person name="Nakashima M."/>
            <person name="Nakama Y."/>
            <person name="Nakamichi Y."/>
            <person name="Nakamura M."/>
            <person name="Meguro A."/>
            <person name="Negishi M."/>
            <person name="Ohta I."/>
            <person name="Ohta T."/>
            <person name="Okamoto M."/>
            <person name="Ono N."/>
            <person name="Saji S."/>
            <person name="Sakaguchi M."/>
            <person name="Sakai K."/>
            <person name="Shibata M."/>
            <person name="Shimokawa T."/>
            <person name="Song J."/>
            <person name="Takazaki Y."/>
            <person name="Terasawa K."/>
            <person name="Tsugane M."/>
            <person name="Tsuji K."/>
            <person name="Ueda S."/>
            <person name="Waki K."/>
            <person name="Yamagata H."/>
            <person name="Yamamoto M."/>
            <person name="Yamamoto S."/>
            <person name="Yamane H."/>
            <person name="Yoshiki S."/>
            <person name="Yoshihara R."/>
            <person name="Yukawa K."/>
            <person name="Zhong H."/>
            <person name="Yano M."/>
            <person name="Yuan Q."/>
            <person name="Ouyang S."/>
            <person name="Liu J."/>
            <person name="Jones K.M."/>
            <person name="Gansberger K."/>
            <person name="Moffat K."/>
            <person name="Hill J."/>
            <person name="Bera J."/>
            <person name="Fadrosh D."/>
            <person name="Jin S."/>
            <person name="Johri S."/>
            <person name="Kim M."/>
            <person name="Overton L."/>
            <person name="Reardon M."/>
            <person name="Tsitrin T."/>
            <person name="Vuong H."/>
            <person name="Weaver B."/>
            <person name="Ciecko A."/>
            <person name="Tallon L."/>
            <person name="Jackson J."/>
            <person name="Pai G."/>
            <person name="Aken S.V."/>
            <person name="Utterback T."/>
            <person name="Reidmuller S."/>
            <person name="Feldblyum T."/>
            <person name="Hsiao J."/>
            <person name="Zismann V."/>
            <person name="Iobst S."/>
            <person name="de Vazeille A.R."/>
            <person name="Buell C.R."/>
            <person name="Ying K."/>
            <person name="Li Y."/>
            <person name="Lu T."/>
            <person name="Huang Y."/>
            <person name="Zhao Q."/>
            <person name="Feng Q."/>
            <person name="Zhang L."/>
            <person name="Zhu J."/>
            <person name="Weng Q."/>
            <person name="Mu J."/>
            <person name="Lu Y."/>
            <person name="Fan D."/>
            <person name="Liu Y."/>
            <person name="Guan J."/>
            <person name="Zhang Y."/>
            <person name="Yu S."/>
            <person name="Liu X."/>
            <person name="Zhang Y."/>
            <person name="Hong G."/>
            <person name="Han B."/>
            <person name="Choisne N."/>
            <person name="Demange N."/>
            <person name="Orjeda G."/>
            <person name="Samain S."/>
            <person name="Cattolico L."/>
            <person name="Pelletier E."/>
            <person name="Couloux A."/>
            <person name="Segurens B."/>
            <person name="Wincker P."/>
            <person name="D'Hont A."/>
            <person name="Scarpelli C."/>
            <person name="Weissenbach J."/>
            <person name="Salanoubat M."/>
            <person name="Quetier F."/>
            <person name="Yu Y."/>
            <person name="Kim H.R."/>
            <person name="Rambo T."/>
            <person name="Currie J."/>
            <person name="Collura K."/>
            <person name="Luo M."/>
            <person name="Yang T."/>
            <person name="Ammiraju J.S.S."/>
            <person name="Engler F."/>
            <person name="Soderlund C."/>
            <person name="Wing R.A."/>
            <person name="Palmer L.E."/>
            <person name="de la Bastide M."/>
            <person name="Spiegel L."/>
            <person name="Nascimento L."/>
            <person name="Zutavern T."/>
            <person name="O'Shaughnessy A."/>
            <person name="Dike S."/>
            <person name="Dedhia N."/>
            <person name="Preston R."/>
            <person name="Balija V."/>
            <person name="McCombie W.R."/>
            <person name="Chow T."/>
            <person name="Chen H."/>
            <person name="Chung M."/>
            <person name="Chen C."/>
            <person name="Shaw J."/>
            <person name="Wu H."/>
            <person name="Hsiao K."/>
            <person name="Chao Y."/>
            <person name="Chu M."/>
            <person name="Cheng C."/>
            <person name="Hour A."/>
            <person name="Lee P."/>
            <person name="Lin S."/>
            <person name="Lin Y."/>
            <person name="Liou J."/>
            <person name="Liu S."/>
            <person name="Hsing Y."/>
            <person name="Raghuvanshi S."/>
            <person name="Mohanty A."/>
            <person name="Bharti A.K."/>
            <person name="Gaur A."/>
            <person name="Gupta V."/>
            <person name="Kumar D."/>
            <person name="Ravi V."/>
            <person name="Vij S."/>
            <person name="Kapur A."/>
            <person name="Khurana P."/>
            <person name="Khurana P."/>
            <person name="Khurana J.P."/>
            <person name="Tyagi A.K."/>
            <person name="Gaikwad K."/>
            <person name="Singh A."/>
            <person name="Dalal V."/>
            <person name="Srivastava S."/>
            <person name="Dixit A."/>
            <person name="Pal A.K."/>
            <person name="Ghazi I.A."/>
            <person name="Yadav M."/>
            <person name="Pandit A."/>
            <person name="Bhargava A."/>
            <person name="Sureshbabu K."/>
            <person name="Batra K."/>
            <person name="Sharma T.R."/>
            <person name="Mohapatra T."/>
            <person name="Singh N.K."/>
            <person name="Messing J."/>
            <person name="Nelson A.B."/>
            <person name="Fuks G."/>
            <person name="Kavchok S."/>
            <person name="Keizer G."/>
            <person name="Linton E."/>
            <person name="Llaca V."/>
            <person name="Song R."/>
            <person name="Tanyolac B."/>
            <person name="Young S."/>
            <person name="Ho-Il K."/>
            <person name="Hahn J.H."/>
            <person name="Sangsakoo G."/>
            <person name="Vanavichit A."/>
            <person name="de Mattos Luiz.A.T."/>
            <person name="Zimmer P.D."/>
            <person name="Malone G."/>
            <person name="Dellagostin O."/>
            <person name="de Oliveira A.C."/>
            <person name="Bevan M."/>
            <person name="Bancroft I."/>
            <person name="Minx P."/>
            <person name="Cordum H."/>
            <person name="Wilson R."/>
            <person name="Cheng Z."/>
            <person name="Jin W."/>
            <person name="Jiang J."/>
            <person name="Leong S.A."/>
            <person name="Iwama H."/>
            <person name="Gojobori T."/>
            <person name="Itoh T."/>
            <person name="Niimura Y."/>
            <person name="Fujii Y."/>
            <person name="Habara T."/>
            <person name="Sakai H."/>
            <person name="Sato Y."/>
            <person name="Wilson G."/>
            <person name="Kumar K."/>
            <person name="McCouch S."/>
            <person name="Juretic N."/>
            <person name="Hoen D."/>
            <person name="Wright S."/>
            <person name="Bruskiewich R."/>
            <person name="Bureau T."/>
            <person name="Miyao A."/>
            <person name="Hirochika H."/>
            <person name="Nishikawa T."/>
            <person name="Kadowaki K."/>
            <person name="Sugiura M."/>
            <person name="Burr B."/>
            <person name="Sasaki T."/>
        </authorList>
    </citation>
    <scope>NUCLEOTIDE SEQUENCE [LARGE SCALE GENOMIC DNA]</scope>
    <source>
        <strain evidence="4">cv. Nipponbare</strain>
    </source>
</reference>
<proteinExistence type="predicted"/>
<dbReference type="Proteomes" id="UP000817658">
    <property type="component" value="Chromosome 1"/>
</dbReference>
<sequence>MDRESTWQKMTLECLGYHADGTFGTPTSLPDHALATTAMRAEVVQASKILFLLDFISSCKEDAISNRHKIERSSPPWSPLKPTDHFPRRHRQPDFAGLRARRGQRGCGDGDDRRRGGGGGRSCEQAAEEGRRGRSSVRAPPLAATHKAHEAAAGGGATGRRQRAAGGPGGGGRSDGRCTRRTVLPEDRATTWGAAGRQSRREAGKHVAEEEDGADGERDGECEDAAAVVVHGRRSRASALNGVAGGSVTATGDAVGRRAGRPVRVAEGGVVTELDRPSPFSRQGTRKRGGRRCR</sequence>
<dbReference type="AlphaFoldDB" id="Q5Z8B1"/>
<feature type="compositionally biased region" description="Basic and acidic residues" evidence="1">
    <location>
        <begin position="174"/>
        <end position="189"/>
    </location>
</feature>
<reference evidence="4" key="3">
    <citation type="journal article" date="2008" name="Nucleic Acids Res.">
        <title>The rice annotation project database (RAP-DB): 2008 update.</title>
        <authorList>
            <consortium name="The rice annotation project (RAP)"/>
        </authorList>
    </citation>
    <scope>GENOME REANNOTATION</scope>
    <source>
        <strain evidence="4">cv. Nipponbare</strain>
    </source>
</reference>
<feature type="region of interest" description="Disordered" evidence="1">
    <location>
        <begin position="267"/>
        <end position="294"/>
    </location>
</feature>
<accession>Q5ZDC6</accession>
<dbReference type="EMBL" id="AP003856">
    <property type="protein sequence ID" value="BAD53958.1"/>
    <property type="molecule type" value="Genomic_DNA"/>
</dbReference>
<gene>
    <name evidence="2" type="ORF">P0503E05.34</name>
    <name evidence="3" type="ORF">P0697D09.17</name>
</gene>
<dbReference type="Proteomes" id="UP000000763">
    <property type="component" value="Chromosome 1"/>
</dbReference>
<evidence type="ECO:0000256" key="1">
    <source>
        <dbReference type="SAM" id="MobiDB-lite"/>
    </source>
</evidence>
<evidence type="ECO:0000313" key="4">
    <source>
        <dbReference type="Proteomes" id="UP000000763"/>
    </source>
</evidence>
<feature type="region of interest" description="Disordered" evidence="1">
    <location>
        <begin position="67"/>
        <end position="221"/>
    </location>
</feature>
<feature type="compositionally biased region" description="Basic and acidic residues" evidence="1">
    <location>
        <begin position="199"/>
        <end position="208"/>
    </location>
</feature>
<evidence type="ECO:0000313" key="3">
    <source>
        <dbReference type="EMBL" id="BAD53958.1"/>
    </source>
</evidence>
<evidence type="ECO:0000313" key="2">
    <source>
        <dbReference type="EMBL" id="BAD52637.1"/>
    </source>
</evidence>
<reference evidence="2" key="1">
    <citation type="journal article" date="2002" name="Nature">
        <title>The genome sequence and structure of rice chromosome 1.</title>
        <authorList>
            <person name="Sasaki T."/>
            <person name="Matsumoto T."/>
            <person name="Yamamoto K."/>
            <person name="Sakata K."/>
            <person name="Baba T."/>
            <person name="Katayose Y."/>
            <person name="Wu J."/>
            <person name="Niimura Y."/>
            <person name="Cheng Z."/>
            <person name="Nagamura Y."/>
            <person name="Antonio B.A."/>
            <person name="Kanamori H."/>
            <person name="Hosokawa S."/>
            <person name="Masukawa M."/>
            <person name="Arikawa K."/>
            <person name="Chiden Y."/>
            <person name="Hayashi M."/>
            <person name="Okamoto M."/>
            <person name="Ando T."/>
            <person name="Aoki H."/>
            <person name="Arita K."/>
            <person name="Hamada M."/>
            <person name="Harada C."/>
            <person name="Hijishita S."/>
            <person name="Honda M."/>
            <person name="Ichikawa Y."/>
            <person name="Idonuma A."/>
            <person name="Iijima M."/>
            <person name="Ikeda M."/>
            <person name="Ikeno M."/>
            <person name="Itoh S."/>
            <person name="Itoh T."/>
            <person name="Itoh Y."/>
            <person name="Itoh Y."/>
            <person name="Iwabuchi A."/>
            <person name="Kamiya K."/>
            <person name="Karasawa W."/>
            <person name="Katagiri S."/>
            <person name="Kikuta A."/>
            <person name="Kobayashi N."/>
            <person name="Kono I."/>
            <person name="Machita K."/>
            <person name="Maehara T."/>
            <person name="Mizuno H."/>
            <person name="Mizubayashi T."/>
            <person name="Mukai Y."/>
            <person name="Nagasaki H."/>
            <person name="Nakashima M."/>
            <person name="Nakama Y."/>
            <person name="Nakamichi Y."/>
            <person name="Nakamura M."/>
            <person name="Namiki N."/>
            <person name="Negishi M."/>
            <person name="Ohta I."/>
            <person name="Ono N."/>
            <person name="Saji S."/>
            <person name="Sakai K."/>
            <person name="Shibata M."/>
            <person name="Shimokawa T."/>
            <person name="Shomura A."/>
            <person name="Song J."/>
            <person name="Takazaki Y."/>
            <person name="Terasawa K."/>
            <person name="Tsuji K."/>
            <person name="Waki K."/>
            <person name="Yamagata H."/>
            <person name="Yamane H."/>
            <person name="Yoshiki S."/>
            <person name="Yoshihara R."/>
            <person name="Yukawa K."/>
            <person name="Zhong H."/>
            <person name="Iwama H."/>
            <person name="Endo T."/>
            <person name="Ito H."/>
            <person name="Hahn J.H."/>
            <person name="Kim H.I."/>
            <person name="Eun M.Y."/>
            <person name="Yano M."/>
            <person name="Jiang J."/>
            <person name="Gojobori T."/>
        </authorList>
    </citation>
    <scope>NUCLEOTIDE SEQUENCE</scope>
</reference>
<name>Q5Z8B1_ORYSJ</name>